<dbReference type="PANTHER" id="PTHR33048:SF110">
    <property type="entry name" value="UBID FAMILY DECARBOXYLASE"/>
    <property type="match status" value="1"/>
</dbReference>
<organism evidence="8 9">
    <name type="scientific">Elsinoe australis</name>
    <dbReference type="NCBI Taxonomy" id="40998"/>
    <lineage>
        <taxon>Eukaryota</taxon>
        <taxon>Fungi</taxon>
        <taxon>Dikarya</taxon>
        <taxon>Ascomycota</taxon>
        <taxon>Pezizomycotina</taxon>
        <taxon>Dothideomycetes</taxon>
        <taxon>Dothideomycetidae</taxon>
        <taxon>Myriangiales</taxon>
        <taxon>Elsinoaceae</taxon>
        <taxon>Elsinoe</taxon>
    </lineage>
</organism>
<dbReference type="InterPro" id="IPR049326">
    <property type="entry name" value="Rhodopsin_dom_fungi"/>
</dbReference>
<dbReference type="Proteomes" id="UP000243723">
    <property type="component" value="Unassembled WGS sequence"/>
</dbReference>
<evidence type="ECO:0000256" key="4">
    <source>
        <dbReference type="ARBA" id="ARBA00023136"/>
    </source>
</evidence>
<dbReference type="Pfam" id="PF20684">
    <property type="entry name" value="Fung_rhodopsin"/>
    <property type="match status" value="1"/>
</dbReference>
<dbReference type="AlphaFoldDB" id="A0A2P7YJN1"/>
<evidence type="ECO:0000256" key="2">
    <source>
        <dbReference type="ARBA" id="ARBA00022692"/>
    </source>
</evidence>
<accession>A0A2P7YJN1</accession>
<dbReference type="OrthoDB" id="3903189at2759"/>
<keyword evidence="2 6" id="KW-0812">Transmembrane</keyword>
<gene>
    <name evidence="8" type="ORF">B9Z65_5984</name>
</gene>
<evidence type="ECO:0000259" key="7">
    <source>
        <dbReference type="Pfam" id="PF20684"/>
    </source>
</evidence>
<evidence type="ECO:0000256" key="1">
    <source>
        <dbReference type="ARBA" id="ARBA00004141"/>
    </source>
</evidence>
<name>A0A2P7YJN1_9PEZI</name>
<feature type="domain" description="Rhodopsin" evidence="7">
    <location>
        <begin position="25"/>
        <end position="267"/>
    </location>
</feature>
<dbReference type="GO" id="GO:0016020">
    <property type="term" value="C:membrane"/>
    <property type="evidence" value="ECO:0007669"/>
    <property type="project" value="UniProtKB-SubCell"/>
</dbReference>
<dbReference type="EMBL" id="NHZQ01000422">
    <property type="protein sequence ID" value="PSK36169.1"/>
    <property type="molecule type" value="Genomic_DNA"/>
</dbReference>
<protein>
    <recommendedName>
        <fullName evidence="7">Rhodopsin domain-containing protein</fullName>
    </recommendedName>
</protein>
<evidence type="ECO:0000256" key="5">
    <source>
        <dbReference type="ARBA" id="ARBA00038359"/>
    </source>
</evidence>
<proteinExistence type="inferred from homology"/>
<reference evidence="8 9" key="1">
    <citation type="submission" date="2017-05" db="EMBL/GenBank/DDBJ databases">
        <title>Draft genome sequence of Elsinoe australis.</title>
        <authorList>
            <person name="Cheng Q."/>
        </authorList>
    </citation>
    <scope>NUCLEOTIDE SEQUENCE [LARGE SCALE GENOMIC DNA]</scope>
    <source>
        <strain evidence="8 9">NL1</strain>
    </source>
</reference>
<dbReference type="InterPro" id="IPR052337">
    <property type="entry name" value="SAT4-like"/>
</dbReference>
<comment type="similarity">
    <text evidence="5">Belongs to the SAT4 family.</text>
</comment>
<feature type="transmembrane region" description="Helical" evidence="6">
    <location>
        <begin position="12"/>
        <end position="33"/>
    </location>
</feature>
<feature type="transmembrane region" description="Helical" evidence="6">
    <location>
        <begin position="102"/>
        <end position="121"/>
    </location>
</feature>
<evidence type="ECO:0000256" key="6">
    <source>
        <dbReference type="SAM" id="Phobius"/>
    </source>
</evidence>
<feature type="transmembrane region" description="Helical" evidence="6">
    <location>
        <begin position="45"/>
        <end position="65"/>
    </location>
</feature>
<evidence type="ECO:0000313" key="9">
    <source>
        <dbReference type="Proteomes" id="UP000243723"/>
    </source>
</evidence>
<comment type="subcellular location">
    <subcellularLocation>
        <location evidence="1">Membrane</location>
        <topology evidence="1">Multi-pass membrane protein</topology>
    </subcellularLocation>
</comment>
<evidence type="ECO:0000256" key="3">
    <source>
        <dbReference type="ARBA" id="ARBA00022989"/>
    </source>
</evidence>
<feature type="transmembrane region" description="Helical" evidence="6">
    <location>
        <begin position="177"/>
        <end position="200"/>
    </location>
</feature>
<keyword evidence="3 6" id="KW-1133">Transmembrane helix</keyword>
<dbReference type="PANTHER" id="PTHR33048">
    <property type="entry name" value="PTH11-LIKE INTEGRAL MEMBRANE PROTEIN (AFU_ORTHOLOGUE AFUA_5G11245)"/>
    <property type="match status" value="1"/>
</dbReference>
<feature type="transmembrane region" description="Helical" evidence="6">
    <location>
        <begin position="212"/>
        <end position="232"/>
    </location>
</feature>
<evidence type="ECO:0000313" key="8">
    <source>
        <dbReference type="EMBL" id="PSK36169.1"/>
    </source>
</evidence>
<keyword evidence="4 6" id="KW-0472">Membrane</keyword>
<sequence>MAAAHFEMEEDGWAWFGVVTVIVIMRFASRILQQGSVKNLQLDDWLMWFAYAAYTGTVIALTTVAGSHSNLFPPGANIDHLSKADIAARVYGSKFRVIAEQLQITCIWTVKACVLIMYARITNGRREQFYVKLLAGYTLAGWVVMEVLYFGVWCRPFSLYWAVPTQNHQCSAATNHLITYTIFNLTTDVLCLLIVLPMFLRTQMKLRKKIAICAVFSVGLFSMLAAILNKYYSFTNPFGVRWTEWYCHEGSTNMLVANLPFVYTLLRRVFNLKSLDSTTGKYGTGSKLRSWWRGTTWAGRSEGVTGRDGPTVVATVVAGTVAGGDAEKGQGEMLAREVSAEESSLEMGLGGSGKGVVRTTVITSSDEQVREG</sequence>
<comment type="caution">
    <text evidence="8">The sequence shown here is derived from an EMBL/GenBank/DDBJ whole genome shotgun (WGS) entry which is preliminary data.</text>
</comment>
<dbReference type="STRING" id="40998.A0A2P7YJN1"/>
<feature type="transmembrane region" description="Helical" evidence="6">
    <location>
        <begin position="133"/>
        <end position="152"/>
    </location>
</feature>
<keyword evidence="9" id="KW-1185">Reference proteome</keyword>